<name>A0ABW1TQX6_9LACO</name>
<sequence length="346" mass="38601">MRLNTRLSDAIHTLSLLYVRNNENLSSKQIAQSVNTNPVLIRQLVGDLKRAGLVNSQRGVSKITLSKDPHDISLLDIYLAVDDHQILNVDTNTNLNCIVGGNIQSILGDYYQNLTDGVKQQLNETTLADMIDQILNQAESQKGRIMNKIKLALAELEKDNTKVEVIRTLNDNNWLALHTSTTVENNKTVTFDAFEFEGDTIKQHLHTETPYLETLTPSGHTQLDGPTHVDANFNANETGKLVEETINATLMGGPHLEHATDYMNTDYIQHHVGVPDGLNTVMKGVQMLKAAGKESIYTKINHVIADGNFALAISDGHAEGIEKTYYDLFRVENNRIAEHWDIVNPR</sequence>
<dbReference type="Pfam" id="PF02082">
    <property type="entry name" value="Rrf2"/>
    <property type="match status" value="1"/>
</dbReference>
<evidence type="ECO:0000313" key="2">
    <source>
        <dbReference type="Proteomes" id="UP001596191"/>
    </source>
</evidence>
<dbReference type="SUPFAM" id="SSF46785">
    <property type="entry name" value="Winged helix' DNA-binding domain"/>
    <property type="match status" value="1"/>
</dbReference>
<dbReference type="PANTHER" id="PTHR33221:SF15">
    <property type="entry name" value="HTH-TYPE TRANSCRIPTIONAL REGULATOR YWGB-RELATED"/>
    <property type="match status" value="1"/>
</dbReference>
<accession>A0ABW1TQX6</accession>
<comment type="caution">
    <text evidence="1">The sequence shown here is derived from an EMBL/GenBank/DDBJ whole genome shotgun (WGS) entry which is preliminary data.</text>
</comment>
<dbReference type="InterPro" id="IPR032710">
    <property type="entry name" value="NTF2-like_dom_sf"/>
</dbReference>
<dbReference type="Gene3D" id="3.10.450.50">
    <property type="match status" value="1"/>
</dbReference>
<organism evidence="1 2">
    <name type="scientific">Levilactobacillus tangyuanensis</name>
    <dbReference type="NCBI Taxonomy" id="2486021"/>
    <lineage>
        <taxon>Bacteria</taxon>
        <taxon>Bacillati</taxon>
        <taxon>Bacillota</taxon>
        <taxon>Bacilli</taxon>
        <taxon>Lactobacillales</taxon>
        <taxon>Lactobacillaceae</taxon>
        <taxon>Levilactobacillus</taxon>
    </lineage>
</organism>
<dbReference type="EMBL" id="JBHSSJ010000007">
    <property type="protein sequence ID" value="MFC6275168.1"/>
    <property type="molecule type" value="Genomic_DNA"/>
</dbReference>
<dbReference type="PROSITE" id="PS51197">
    <property type="entry name" value="HTH_RRF2_2"/>
    <property type="match status" value="1"/>
</dbReference>
<dbReference type="Gene3D" id="1.10.10.10">
    <property type="entry name" value="Winged helix-like DNA-binding domain superfamily/Winged helix DNA-binding domain"/>
    <property type="match status" value="1"/>
</dbReference>
<protein>
    <submittedName>
        <fullName evidence="1">Rrf2 family transcriptional regulator</fullName>
    </submittedName>
</protein>
<dbReference type="InterPro" id="IPR036390">
    <property type="entry name" value="WH_DNA-bd_sf"/>
</dbReference>
<dbReference type="InterPro" id="IPR036388">
    <property type="entry name" value="WH-like_DNA-bd_sf"/>
</dbReference>
<dbReference type="RefSeq" id="WP_125641533.1">
    <property type="nucleotide sequence ID" value="NZ_JBHSSJ010000007.1"/>
</dbReference>
<keyword evidence="2" id="KW-1185">Reference proteome</keyword>
<dbReference type="Proteomes" id="UP001596191">
    <property type="component" value="Unassembled WGS sequence"/>
</dbReference>
<proteinExistence type="predicted"/>
<dbReference type="InterPro" id="IPR000944">
    <property type="entry name" value="Tscrpt_reg_Rrf2"/>
</dbReference>
<evidence type="ECO:0000313" key="1">
    <source>
        <dbReference type="EMBL" id="MFC6275168.1"/>
    </source>
</evidence>
<gene>
    <name evidence="1" type="ORF">ACFQET_06515</name>
</gene>
<dbReference type="PANTHER" id="PTHR33221">
    <property type="entry name" value="WINGED HELIX-TURN-HELIX TRANSCRIPTIONAL REGULATOR, RRF2 FAMILY"/>
    <property type="match status" value="1"/>
</dbReference>
<reference evidence="2" key="1">
    <citation type="journal article" date="2019" name="Int. J. Syst. Evol. Microbiol.">
        <title>The Global Catalogue of Microorganisms (GCM) 10K type strain sequencing project: providing services to taxonomists for standard genome sequencing and annotation.</title>
        <authorList>
            <consortium name="The Broad Institute Genomics Platform"/>
            <consortium name="The Broad Institute Genome Sequencing Center for Infectious Disease"/>
            <person name="Wu L."/>
            <person name="Ma J."/>
        </authorList>
    </citation>
    <scope>NUCLEOTIDE SEQUENCE [LARGE SCALE GENOMIC DNA]</scope>
    <source>
        <strain evidence="2">CCM 8907</strain>
    </source>
</reference>
<dbReference type="SUPFAM" id="SSF54427">
    <property type="entry name" value="NTF2-like"/>
    <property type="match status" value="1"/>
</dbReference>